<reference evidence="2" key="1">
    <citation type="submission" date="2021-04" db="EMBL/GenBank/DDBJ databases">
        <title>The complete genome sequence of Caulobacter sp. S6.</title>
        <authorList>
            <person name="Tang Y."/>
            <person name="Ouyang W."/>
            <person name="Liu Q."/>
            <person name="Huang B."/>
            <person name="Guo Z."/>
            <person name="Lei P."/>
        </authorList>
    </citation>
    <scope>NUCLEOTIDE SEQUENCE</scope>
    <source>
        <strain evidence="2">S6</strain>
    </source>
</reference>
<keyword evidence="3" id="KW-1185">Reference proteome</keyword>
<organism evidence="2 3">
    <name type="scientific">Phenylobacterium montanum</name>
    <dbReference type="NCBI Taxonomy" id="2823693"/>
    <lineage>
        <taxon>Bacteria</taxon>
        <taxon>Pseudomonadati</taxon>
        <taxon>Pseudomonadota</taxon>
        <taxon>Alphaproteobacteria</taxon>
        <taxon>Caulobacterales</taxon>
        <taxon>Caulobacteraceae</taxon>
        <taxon>Phenylobacterium</taxon>
    </lineage>
</organism>
<feature type="compositionally biased region" description="Polar residues" evidence="1">
    <location>
        <begin position="134"/>
        <end position="146"/>
    </location>
</feature>
<gene>
    <name evidence="2" type="ORF">KCG34_04440</name>
</gene>
<keyword evidence="2" id="KW-0282">Flagellum</keyword>
<evidence type="ECO:0000313" key="3">
    <source>
        <dbReference type="Proteomes" id="UP000676409"/>
    </source>
</evidence>
<name>A0A975G349_9CAUL</name>
<accession>A0A975G349</accession>
<feature type="region of interest" description="Disordered" evidence="1">
    <location>
        <begin position="123"/>
        <end position="146"/>
    </location>
</feature>
<protein>
    <submittedName>
        <fullName evidence="2">Flagellar basal body protein</fullName>
    </submittedName>
</protein>
<evidence type="ECO:0000256" key="1">
    <source>
        <dbReference type="SAM" id="MobiDB-lite"/>
    </source>
</evidence>
<dbReference type="Proteomes" id="UP000676409">
    <property type="component" value="Chromosome"/>
</dbReference>
<dbReference type="KEGG" id="caul:KCG34_04440"/>
<keyword evidence="2" id="KW-0966">Cell projection</keyword>
<keyword evidence="2" id="KW-0969">Cilium</keyword>
<dbReference type="RefSeq" id="WP_211939191.1">
    <property type="nucleotide sequence ID" value="NZ_CP073078.1"/>
</dbReference>
<proteinExistence type="predicted"/>
<dbReference type="EMBL" id="CP073078">
    <property type="protein sequence ID" value="QUD89141.1"/>
    <property type="molecule type" value="Genomic_DNA"/>
</dbReference>
<sequence length="146" mass="15954">MQPAPGQPDRIEPMIRLTQRLTELLALQAAAFEERRPQDAAASMDETTRLANAYRHEAQRLRNAPGEIERATADQRRRLRQATEAFDAVVARHGRALHAAKTVTEGLVHAIANEVARQRGANAGYGPRGVRNTGAASASITLNQRA</sequence>
<dbReference type="AlphaFoldDB" id="A0A975G349"/>
<evidence type="ECO:0000313" key="2">
    <source>
        <dbReference type="EMBL" id="QUD89141.1"/>
    </source>
</evidence>